<organism evidence="3 4">
    <name type="scientific">Stieleria varia</name>
    <dbReference type="NCBI Taxonomy" id="2528005"/>
    <lineage>
        <taxon>Bacteria</taxon>
        <taxon>Pseudomonadati</taxon>
        <taxon>Planctomycetota</taxon>
        <taxon>Planctomycetia</taxon>
        <taxon>Pirellulales</taxon>
        <taxon>Pirellulaceae</taxon>
        <taxon>Stieleria</taxon>
    </lineage>
</organism>
<feature type="region of interest" description="Disordered" evidence="1">
    <location>
        <begin position="89"/>
        <end position="112"/>
    </location>
</feature>
<evidence type="ECO:0000313" key="3">
    <source>
        <dbReference type="EMBL" id="TWU04959.1"/>
    </source>
</evidence>
<dbReference type="Proteomes" id="UP000320176">
    <property type="component" value="Unassembled WGS sequence"/>
</dbReference>
<keyword evidence="4" id="KW-1185">Reference proteome</keyword>
<evidence type="ECO:0000256" key="1">
    <source>
        <dbReference type="SAM" id="MobiDB-lite"/>
    </source>
</evidence>
<dbReference type="OrthoDB" id="283675at2"/>
<protein>
    <submittedName>
        <fullName evidence="3">Uncharacterized protein</fullName>
    </submittedName>
</protein>
<gene>
    <name evidence="3" type="ORF">Pla52n_30040</name>
</gene>
<feature type="transmembrane region" description="Helical" evidence="2">
    <location>
        <begin position="12"/>
        <end position="35"/>
    </location>
</feature>
<keyword evidence="2" id="KW-0812">Transmembrane</keyword>
<proteinExistence type="predicted"/>
<name>A0A5C6B0H2_9BACT</name>
<keyword evidence="2" id="KW-1133">Transmembrane helix</keyword>
<sequence>MAKYDDLDVKRIFGVGIASVVVTAVTALAVQVVYYHMVESTAKLKSEQSSYETQNSILATQMESISGYGVDAETGNVVIPIEEAMELAVQESQSANSADESKKENESQPDAA</sequence>
<evidence type="ECO:0000256" key="2">
    <source>
        <dbReference type="SAM" id="Phobius"/>
    </source>
</evidence>
<keyword evidence="2" id="KW-0472">Membrane</keyword>
<evidence type="ECO:0000313" key="4">
    <source>
        <dbReference type="Proteomes" id="UP000320176"/>
    </source>
</evidence>
<reference evidence="3 4" key="1">
    <citation type="submission" date="2019-02" db="EMBL/GenBank/DDBJ databases">
        <title>Deep-cultivation of Planctomycetes and their phenomic and genomic characterization uncovers novel biology.</title>
        <authorList>
            <person name="Wiegand S."/>
            <person name="Jogler M."/>
            <person name="Boedeker C."/>
            <person name="Pinto D."/>
            <person name="Vollmers J."/>
            <person name="Rivas-Marin E."/>
            <person name="Kohn T."/>
            <person name="Peeters S.H."/>
            <person name="Heuer A."/>
            <person name="Rast P."/>
            <person name="Oberbeckmann S."/>
            <person name="Bunk B."/>
            <person name="Jeske O."/>
            <person name="Meyerdierks A."/>
            <person name="Storesund J.E."/>
            <person name="Kallscheuer N."/>
            <person name="Luecker S."/>
            <person name="Lage O.M."/>
            <person name="Pohl T."/>
            <person name="Merkel B.J."/>
            <person name="Hornburger P."/>
            <person name="Mueller R.-W."/>
            <person name="Bruemmer F."/>
            <person name="Labrenz M."/>
            <person name="Spormann A.M."/>
            <person name="Op Den Camp H."/>
            <person name="Overmann J."/>
            <person name="Amann R."/>
            <person name="Jetten M.S.M."/>
            <person name="Mascher T."/>
            <person name="Medema M.H."/>
            <person name="Devos D.P."/>
            <person name="Kaster A.-K."/>
            <person name="Ovreas L."/>
            <person name="Rohde M."/>
            <person name="Galperin M.Y."/>
            <person name="Jogler C."/>
        </authorList>
    </citation>
    <scope>NUCLEOTIDE SEQUENCE [LARGE SCALE GENOMIC DNA]</scope>
    <source>
        <strain evidence="3 4">Pla52n</strain>
    </source>
</reference>
<accession>A0A5C6B0H2</accession>
<dbReference type="AlphaFoldDB" id="A0A5C6B0H2"/>
<dbReference type="RefSeq" id="WP_146520285.1">
    <property type="nucleotide sequence ID" value="NZ_CP151726.1"/>
</dbReference>
<dbReference type="EMBL" id="SJPN01000003">
    <property type="protein sequence ID" value="TWU04959.1"/>
    <property type="molecule type" value="Genomic_DNA"/>
</dbReference>
<comment type="caution">
    <text evidence="3">The sequence shown here is derived from an EMBL/GenBank/DDBJ whole genome shotgun (WGS) entry which is preliminary data.</text>
</comment>